<dbReference type="FunFam" id="3.40.50.10050:FF:000001">
    <property type="entry name" value="Translation initiation factor IF-2"/>
    <property type="match status" value="1"/>
</dbReference>
<dbReference type="InterPro" id="IPR015760">
    <property type="entry name" value="TIF_IF2"/>
</dbReference>
<dbReference type="InterPro" id="IPR009000">
    <property type="entry name" value="Transl_B-barrel_sf"/>
</dbReference>
<evidence type="ECO:0000259" key="6">
    <source>
        <dbReference type="Pfam" id="PF11987"/>
    </source>
</evidence>
<dbReference type="Gene3D" id="2.40.30.10">
    <property type="entry name" value="Translation factors"/>
    <property type="match status" value="1"/>
</dbReference>
<organism evidence="8">
    <name type="scientific">marine sediment metagenome</name>
    <dbReference type="NCBI Taxonomy" id="412755"/>
    <lineage>
        <taxon>unclassified sequences</taxon>
        <taxon>metagenomes</taxon>
        <taxon>ecological metagenomes</taxon>
    </lineage>
</organism>
<name>X1BYB3_9ZZZZ</name>
<dbReference type="FunFam" id="2.40.30.10:FF:000054">
    <property type="entry name" value="Translation initiation factor IF-2"/>
    <property type="match status" value="1"/>
</dbReference>
<comment type="caution">
    <text evidence="8">The sequence shown here is derived from an EMBL/GenBank/DDBJ whole genome shotgun (WGS) entry which is preliminary data.</text>
</comment>
<dbReference type="Pfam" id="PF11987">
    <property type="entry name" value="IF-2"/>
    <property type="match status" value="1"/>
</dbReference>
<keyword evidence="5" id="KW-0342">GTP-binding</keyword>
<dbReference type="CDD" id="cd03702">
    <property type="entry name" value="IF2_mtIF2_II"/>
    <property type="match status" value="1"/>
</dbReference>
<feature type="non-terminal residue" evidence="8">
    <location>
        <position position="290"/>
    </location>
</feature>
<protein>
    <submittedName>
        <fullName evidence="8">Uncharacterized protein</fullName>
    </submittedName>
</protein>
<dbReference type="InterPro" id="IPR053905">
    <property type="entry name" value="EF-G-like_DII"/>
</dbReference>
<evidence type="ECO:0000259" key="7">
    <source>
        <dbReference type="Pfam" id="PF22042"/>
    </source>
</evidence>
<dbReference type="EMBL" id="BART01021484">
    <property type="protein sequence ID" value="GAH00821.1"/>
    <property type="molecule type" value="Genomic_DNA"/>
</dbReference>
<dbReference type="PANTHER" id="PTHR43381">
    <property type="entry name" value="TRANSLATION INITIATION FACTOR IF-2-RELATED"/>
    <property type="match status" value="1"/>
</dbReference>
<feature type="non-terminal residue" evidence="8">
    <location>
        <position position="1"/>
    </location>
</feature>
<dbReference type="SUPFAM" id="SSF50447">
    <property type="entry name" value="Translation proteins"/>
    <property type="match status" value="1"/>
</dbReference>
<dbReference type="AlphaFoldDB" id="X1BYB3"/>
<proteinExistence type="inferred from homology"/>
<feature type="domain" description="Translation initiation factor IF- 2" evidence="6">
    <location>
        <begin position="144"/>
        <end position="252"/>
    </location>
</feature>
<keyword evidence="2" id="KW-0396">Initiation factor</keyword>
<evidence type="ECO:0000256" key="3">
    <source>
        <dbReference type="ARBA" id="ARBA00022741"/>
    </source>
</evidence>
<accession>X1BYB3</accession>
<dbReference type="InterPro" id="IPR044145">
    <property type="entry name" value="IF2_II"/>
</dbReference>
<keyword evidence="3" id="KW-0547">Nucleotide-binding</keyword>
<feature type="domain" description="Elongation factor G-like" evidence="7">
    <location>
        <begin position="37"/>
        <end position="118"/>
    </location>
</feature>
<dbReference type="SUPFAM" id="SSF52156">
    <property type="entry name" value="Initiation factor IF2/eIF5b, domain 3"/>
    <property type="match status" value="1"/>
</dbReference>
<dbReference type="GO" id="GO:0005829">
    <property type="term" value="C:cytosol"/>
    <property type="evidence" value="ECO:0007669"/>
    <property type="project" value="TreeGrafter"/>
</dbReference>
<dbReference type="InterPro" id="IPR023115">
    <property type="entry name" value="TIF_IF2_dom3"/>
</dbReference>
<dbReference type="GO" id="GO:0003743">
    <property type="term" value="F:translation initiation factor activity"/>
    <property type="evidence" value="ECO:0007669"/>
    <property type="project" value="UniProtKB-KW"/>
</dbReference>
<dbReference type="PANTHER" id="PTHR43381:SF5">
    <property type="entry name" value="TR-TYPE G DOMAIN-CONTAINING PROTEIN"/>
    <property type="match status" value="1"/>
</dbReference>
<gene>
    <name evidence="8" type="ORF">S01H4_39619</name>
</gene>
<dbReference type="Pfam" id="PF22042">
    <property type="entry name" value="EF-G_D2"/>
    <property type="match status" value="1"/>
</dbReference>
<evidence type="ECO:0000256" key="2">
    <source>
        <dbReference type="ARBA" id="ARBA00022540"/>
    </source>
</evidence>
<dbReference type="GO" id="GO:0005525">
    <property type="term" value="F:GTP binding"/>
    <property type="evidence" value="ECO:0007669"/>
    <property type="project" value="UniProtKB-KW"/>
</dbReference>
<comment type="similarity">
    <text evidence="1">Belongs to the TRAFAC class translation factor GTPase superfamily. Classic translation factor GTPase family. IF-2 subfamily.</text>
</comment>
<evidence type="ECO:0000256" key="1">
    <source>
        <dbReference type="ARBA" id="ARBA00007733"/>
    </source>
</evidence>
<evidence type="ECO:0000313" key="8">
    <source>
        <dbReference type="EMBL" id="GAH00821.1"/>
    </source>
</evidence>
<reference evidence="8" key="1">
    <citation type="journal article" date="2014" name="Front. Microbiol.">
        <title>High frequency of phylogenetically diverse reductive dehalogenase-homologous genes in deep subseafloor sedimentary metagenomes.</title>
        <authorList>
            <person name="Kawai M."/>
            <person name="Futagami T."/>
            <person name="Toyoda A."/>
            <person name="Takaki Y."/>
            <person name="Nishi S."/>
            <person name="Hori S."/>
            <person name="Arai W."/>
            <person name="Tsubouchi T."/>
            <person name="Morono Y."/>
            <person name="Uchiyama I."/>
            <person name="Ito T."/>
            <person name="Fujiyama A."/>
            <person name="Inagaki F."/>
            <person name="Takami H."/>
        </authorList>
    </citation>
    <scope>NUCLEOTIDE SEQUENCE</scope>
    <source>
        <strain evidence="8">Expedition CK06-06</strain>
    </source>
</reference>
<evidence type="ECO:0000256" key="5">
    <source>
        <dbReference type="ARBA" id="ARBA00023134"/>
    </source>
</evidence>
<sequence length="290" mass="31505">ELIRTSALKGDGIDDLLEMLLFIAEDKDYRANPRRAALGTCLEAQLHEGRGVVSKFIVQNGTLKVGDNIVCGTAFGRVKAMYDTLKTSQKIKSAGPSTPVDLTGLDVAPAAGERFYVVDDIAEARHVAEQRGHSIRSSSLAPPVHVTLESLFDRLGQDEPQTLNLILRADVRGSIEAIQQELAKFQHPEVKIKTLQATVGGISEADVHLADASDAVICGFNVVPDELARSLAQEKGIQVRLYDVIYNLTDDLRQALEGLLKPLERQAELGRALVLQTFKISRVGTVAGCR</sequence>
<dbReference type="InterPro" id="IPR036925">
    <property type="entry name" value="TIF_IF2_dom3_sf"/>
</dbReference>
<keyword evidence="4" id="KW-0648">Protein biosynthesis</keyword>
<evidence type="ECO:0000256" key="4">
    <source>
        <dbReference type="ARBA" id="ARBA00022917"/>
    </source>
</evidence>
<dbReference type="Gene3D" id="3.40.50.10050">
    <property type="entry name" value="Translation initiation factor IF- 2, domain 3"/>
    <property type="match status" value="1"/>
</dbReference>